<organism evidence="1 2">
    <name type="scientific">Prosthecodimorpha hirschii</name>
    <dbReference type="NCBI Taxonomy" id="665126"/>
    <lineage>
        <taxon>Bacteria</taxon>
        <taxon>Pseudomonadati</taxon>
        <taxon>Pseudomonadota</taxon>
        <taxon>Alphaproteobacteria</taxon>
        <taxon>Hyphomicrobiales</taxon>
        <taxon>Ancalomicrobiaceae</taxon>
        <taxon>Prosthecodimorpha</taxon>
    </lineage>
</organism>
<protein>
    <submittedName>
        <fullName evidence="1">Uncharacterized protein</fullName>
    </submittedName>
</protein>
<reference evidence="1 2" key="1">
    <citation type="submission" date="2015-09" db="EMBL/GenBank/DDBJ databases">
        <authorList>
            <person name="Jackson K.R."/>
            <person name="Lunt B.L."/>
            <person name="Fisher J.N.B."/>
            <person name="Gardner A.V."/>
            <person name="Bailey M.E."/>
            <person name="Deus L.M."/>
            <person name="Earl A.S."/>
            <person name="Gibby P.D."/>
            <person name="Hartmann K.A."/>
            <person name="Liu J.E."/>
            <person name="Manci A.M."/>
            <person name="Nielsen D.A."/>
            <person name="Solomon M.B."/>
            <person name="Breakwell D.P."/>
            <person name="Burnett S.H."/>
            <person name="Grose J.H."/>
        </authorList>
    </citation>
    <scope>NUCLEOTIDE SEQUENCE [LARGE SCALE GENOMIC DNA]</scope>
    <source>
        <strain evidence="1 2">16</strain>
    </source>
</reference>
<reference evidence="1 2" key="2">
    <citation type="submission" date="2015-10" db="EMBL/GenBank/DDBJ databases">
        <title>Draft Genome Sequence of Prosthecomicrobium hirschii ATCC 27832.</title>
        <authorList>
            <person name="Daniel J."/>
            <person name="Givan S.A."/>
            <person name="Brun Y.V."/>
            <person name="Brown P.J."/>
        </authorList>
    </citation>
    <scope>NUCLEOTIDE SEQUENCE [LARGE SCALE GENOMIC DNA]</scope>
    <source>
        <strain evidence="1 2">16</strain>
    </source>
</reference>
<accession>A0A0P6VQB9</accession>
<dbReference type="Proteomes" id="UP000048984">
    <property type="component" value="Unassembled WGS sequence"/>
</dbReference>
<proteinExistence type="predicted"/>
<dbReference type="STRING" id="665126.ABB55_19000"/>
<name>A0A0P6VQB9_9HYPH</name>
<dbReference type="AlphaFoldDB" id="A0A0P6VQB9"/>
<evidence type="ECO:0000313" key="2">
    <source>
        <dbReference type="Proteomes" id="UP000048984"/>
    </source>
</evidence>
<gene>
    <name evidence="1" type="ORF">ABB55_19000</name>
</gene>
<comment type="caution">
    <text evidence="1">The sequence shown here is derived from an EMBL/GenBank/DDBJ whole genome shotgun (WGS) entry which is preliminary data.</text>
</comment>
<evidence type="ECO:0000313" key="1">
    <source>
        <dbReference type="EMBL" id="KPL54042.1"/>
    </source>
</evidence>
<sequence>MPVSRSALDMHRTGRLRMSAGLWRRLGLLTVFGGAVALVPMAAPALFSERPSEALLPEAGRFARAAAAAVPAVPTHVGQTAAGEILAAVAPPPRRLPPEDVDADAVPAPAAPEPALRVAAGPGAADTSKLASVSPAATVSIEDMARRFAALAATGPVPEPRNAPEWYHNARTAEMRGDAVEARRAYLKVAGLDLDAVDPWSRLAALVLVQDGRSGARQVFATLADRNRAPAFELVAATLAEDADRRRRIEAFMAMNPDYGPGWYLYADEFSESRLGSQTIGEKRRERDALNRFLQAEEAGLLKNRFLDLSMLADWLDKARRRRGVLETALINMPSEPRAIFTRSNADWSVYVQLPEPATGFSYRLGEAGPMVQAGPAVGIDQRTGRPSPNTTISVVPGAEPQVIEVAYQDLRGSPVGPFRIPFDPMSALVGQQRQALEMTKGSWVAYREGSGLTLYTTHLMTYRCTIAKATYGLDSEPVDKAIPLPPCDPKDPFSVPSGATPYFKIPATTRSVTVRLEFRDGSRSETTLPRR</sequence>
<dbReference type="EMBL" id="LJYW01000001">
    <property type="protein sequence ID" value="KPL54042.1"/>
    <property type="molecule type" value="Genomic_DNA"/>
</dbReference>
<keyword evidence="2" id="KW-1185">Reference proteome</keyword>